<dbReference type="RefSeq" id="WP_144857788.1">
    <property type="nucleotide sequence ID" value="NZ_BAAAYT010000002.1"/>
</dbReference>
<keyword evidence="1" id="KW-0472">Membrane</keyword>
<gene>
    <name evidence="2" type="ORF">FB557_2343</name>
</gene>
<evidence type="ECO:0000313" key="2">
    <source>
        <dbReference type="EMBL" id="TWD13713.1"/>
    </source>
</evidence>
<dbReference type="Proteomes" id="UP000315628">
    <property type="component" value="Unassembled WGS sequence"/>
</dbReference>
<comment type="caution">
    <text evidence="2">The sequence shown here is derived from an EMBL/GenBank/DDBJ whole genome shotgun (WGS) entry which is preliminary data.</text>
</comment>
<feature type="transmembrane region" description="Helical" evidence="1">
    <location>
        <begin position="361"/>
        <end position="383"/>
    </location>
</feature>
<accession>A0A560W7V2</accession>
<protein>
    <submittedName>
        <fullName evidence="2">Uncharacterized protein</fullName>
    </submittedName>
</protein>
<dbReference type="OrthoDB" id="10021071at2"/>
<keyword evidence="1" id="KW-0812">Transmembrane</keyword>
<feature type="transmembrane region" description="Helical" evidence="1">
    <location>
        <begin position="324"/>
        <end position="349"/>
    </location>
</feature>
<organism evidence="2 3">
    <name type="scientific">Marihabitans asiaticum</name>
    <dbReference type="NCBI Taxonomy" id="415218"/>
    <lineage>
        <taxon>Bacteria</taxon>
        <taxon>Bacillati</taxon>
        <taxon>Actinomycetota</taxon>
        <taxon>Actinomycetes</taxon>
        <taxon>Micrococcales</taxon>
        <taxon>Intrasporangiaceae</taxon>
        <taxon>Marihabitans</taxon>
    </lineage>
</organism>
<sequence length="428" mass="44295">MDARREGPVDSTVVVGRSLAVVRRGVRVASVGSVVYVVYVVALLSAVYLLPYGHMIFTRFGDSATVQLLISPVALLLALALVLTSPLVAYRAGAVRGPVAPPPVWVRHVVAGPADTAVSLRRWWLLAAAGATGVIAVLLTFVGLSLWSAGIIGWRRMLLGVAGSILVGAAAARCWLAGQVAAVGGGHPLRASRALRALTAGDLTGQDERGERVAGAVLAGDREGLARELGRRSARHRGRLRPGRAVMLRRDLLAVRRGPGLAQTISVLLLGSGLLGYTLTRSLPLAVLASLVLYRAVTLWGAGLRQQVSPVVPVLGWSEGRQRATHLLLPAAGATIGGAVSAALALVLAGRDVAAGGGVAGLAPFAAPLLLVPVQLLVLVWTATREGPALVTVMPQQMLPRVVLWWFTPAIVLLGASAAILALLGPAP</sequence>
<name>A0A560W7V2_9MICO</name>
<dbReference type="AlphaFoldDB" id="A0A560W7V2"/>
<keyword evidence="1" id="KW-1133">Transmembrane helix</keyword>
<proteinExistence type="predicted"/>
<feature type="transmembrane region" description="Helical" evidence="1">
    <location>
        <begin position="33"/>
        <end position="52"/>
    </location>
</feature>
<evidence type="ECO:0000313" key="3">
    <source>
        <dbReference type="Proteomes" id="UP000315628"/>
    </source>
</evidence>
<feature type="transmembrane region" description="Helical" evidence="1">
    <location>
        <begin position="123"/>
        <end position="146"/>
    </location>
</feature>
<feature type="transmembrane region" description="Helical" evidence="1">
    <location>
        <begin position="158"/>
        <end position="178"/>
    </location>
</feature>
<keyword evidence="3" id="KW-1185">Reference proteome</keyword>
<reference evidence="2 3" key="1">
    <citation type="submission" date="2019-06" db="EMBL/GenBank/DDBJ databases">
        <title>Sequencing the genomes of 1000 actinobacteria strains.</title>
        <authorList>
            <person name="Klenk H.-P."/>
        </authorList>
    </citation>
    <scope>NUCLEOTIDE SEQUENCE [LARGE SCALE GENOMIC DNA]</scope>
    <source>
        <strain evidence="2 3">DSM 18935</strain>
    </source>
</reference>
<feature type="transmembrane region" description="Helical" evidence="1">
    <location>
        <begin position="403"/>
        <end position="424"/>
    </location>
</feature>
<feature type="transmembrane region" description="Helical" evidence="1">
    <location>
        <begin position="64"/>
        <end position="83"/>
    </location>
</feature>
<dbReference type="EMBL" id="VIUW01000004">
    <property type="protein sequence ID" value="TWD13713.1"/>
    <property type="molecule type" value="Genomic_DNA"/>
</dbReference>
<evidence type="ECO:0000256" key="1">
    <source>
        <dbReference type="SAM" id="Phobius"/>
    </source>
</evidence>